<dbReference type="Gene3D" id="2.30.30.100">
    <property type="match status" value="1"/>
</dbReference>
<dbReference type="EMBL" id="WVUK01000056">
    <property type="protein sequence ID" value="KAF7492855.1"/>
    <property type="molecule type" value="Genomic_DNA"/>
</dbReference>
<dbReference type="InterPro" id="IPR022214">
    <property type="entry name" value="MZT1"/>
</dbReference>
<protein>
    <submittedName>
        <fullName evidence="3">N-alpha-acetyltransferase 38, NatC auxiliary subunit</fullName>
    </submittedName>
</protein>
<dbReference type="GO" id="GO:0031417">
    <property type="term" value="C:NatC complex"/>
    <property type="evidence" value="ECO:0007669"/>
    <property type="project" value="InterPro"/>
</dbReference>
<reference evidence="3" key="2">
    <citation type="submission" date="2020-01" db="EMBL/GenBank/DDBJ databases">
        <authorList>
            <person name="Korhonen P.K.K."/>
            <person name="Guangxu M.G."/>
            <person name="Wang T.W."/>
            <person name="Stroehlein A.J.S."/>
            <person name="Young N.D."/>
            <person name="Ang C.-S.A."/>
            <person name="Fernando D.W.F."/>
            <person name="Lu H.L."/>
            <person name="Taylor S.T."/>
            <person name="Ehtesham M.E.M."/>
            <person name="Najaraj S.H.N."/>
            <person name="Harsha G.H.G."/>
            <person name="Madugundu A.M."/>
            <person name="Renuse S.R."/>
            <person name="Holt D.H."/>
            <person name="Pandey A.P."/>
            <person name="Papenfuss A.P."/>
            <person name="Gasser R.B.G."/>
            <person name="Fischer K.F."/>
        </authorList>
    </citation>
    <scope>NUCLEOTIDE SEQUENCE</scope>
    <source>
        <strain evidence="3">SSS_KF_BRIS2020</strain>
    </source>
</reference>
<dbReference type="PANTHER" id="PTHR10701:SF5">
    <property type="entry name" value="N-ALPHA-ACETYLTRANSFERASE 38, NATC AUXILIARY SUBUNIT"/>
    <property type="match status" value="1"/>
</dbReference>
<keyword evidence="3" id="KW-0808">Transferase</keyword>
<dbReference type="PROSITE" id="PS52002">
    <property type="entry name" value="SM"/>
    <property type="match status" value="1"/>
</dbReference>
<dbReference type="Proteomes" id="UP000070412">
    <property type="component" value="Unassembled WGS sequence"/>
</dbReference>
<name>A0A834VEL9_SARSC</name>
<dbReference type="InterPro" id="IPR050914">
    <property type="entry name" value="snRNP_SmB/NAA38-like"/>
</dbReference>
<feature type="domain" description="Sm" evidence="2">
    <location>
        <begin position="1"/>
        <end position="62"/>
    </location>
</feature>
<accession>A0A834VEL9</accession>
<dbReference type="GO" id="GO:0016740">
    <property type="term" value="F:transferase activity"/>
    <property type="evidence" value="ECO:0007669"/>
    <property type="project" value="UniProtKB-KW"/>
</dbReference>
<dbReference type="InterPro" id="IPR034110">
    <property type="entry name" value="LSMD1_Sm"/>
</dbReference>
<dbReference type="InterPro" id="IPR001163">
    <property type="entry name" value="Sm_dom_euk/arc"/>
</dbReference>
<reference evidence="4" key="3">
    <citation type="submission" date="2022-06" db="UniProtKB">
        <authorList>
            <consortium name="EnsemblMetazoa"/>
        </authorList>
    </citation>
    <scope>IDENTIFICATION</scope>
</reference>
<dbReference type="GO" id="GO:0000931">
    <property type="term" value="C:gamma-tubulin ring complex"/>
    <property type="evidence" value="ECO:0007669"/>
    <property type="project" value="InterPro"/>
</dbReference>
<dbReference type="Pfam" id="PF12554">
    <property type="entry name" value="MOZART1"/>
    <property type="match status" value="1"/>
</dbReference>
<organism evidence="3">
    <name type="scientific">Sarcoptes scabiei</name>
    <name type="common">Itch mite</name>
    <name type="synonym">Acarus scabiei</name>
    <dbReference type="NCBI Taxonomy" id="52283"/>
    <lineage>
        <taxon>Eukaryota</taxon>
        <taxon>Metazoa</taxon>
        <taxon>Ecdysozoa</taxon>
        <taxon>Arthropoda</taxon>
        <taxon>Chelicerata</taxon>
        <taxon>Arachnida</taxon>
        <taxon>Acari</taxon>
        <taxon>Acariformes</taxon>
        <taxon>Sarcoptiformes</taxon>
        <taxon>Astigmata</taxon>
        <taxon>Psoroptidia</taxon>
        <taxon>Sarcoptoidea</taxon>
        <taxon>Sarcoptidae</taxon>
        <taxon>Sarcoptinae</taxon>
        <taxon>Sarcoptes</taxon>
    </lineage>
</organism>
<dbReference type="AlphaFoldDB" id="A0A834VEL9"/>
<evidence type="ECO:0000313" key="5">
    <source>
        <dbReference type="Proteomes" id="UP000070412"/>
    </source>
</evidence>
<reference evidence="5" key="1">
    <citation type="journal article" date="2020" name="PLoS Negl. Trop. Dis.">
        <title>High-quality nuclear genome for Sarcoptes scabiei-A critical resource for a neglected parasite.</title>
        <authorList>
            <person name="Korhonen P.K."/>
            <person name="Gasser R.B."/>
            <person name="Ma G."/>
            <person name="Wang T."/>
            <person name="Stroehlein A.J."/>
            <person name="Young N.D."/>
            <person name="Ang C.S."/>
            <person name="Fernando D.D."/>
            <person name="Lu H.C."/>
            <person name="Taylor S."/>
            <person name="Reynolds S.L."/>
            <person name="Mofiz E."/>
            <person name="Najaraj S.H."/>
            <person name="Gowda H."/>
            <person name="Madugundu A."/>
            <person name="Renuse S."/>
            <person name="Holt D."/>
            <person name="Pandey A."/>
            <person name="Papenfuss A.T."/>
            <person name="Fischer K."/>
        </authorList>
    </citation>
    <scope>NUCLEOTIDE SEQUENCE [LARGE SCALE GENOMIC DNA]</scope>
</reference>
<gene>
    <name evidence="3" type="ORF">SSS_6471</name>
</gene>
<evidence type="ECO:0000256" key="1">
    <source>
        <dbReference type="ARBA" id="ARBA00006850"/>
    </source>
</evidence>
<proteinExistence type="inferred from homology"/>
<dbReference type="Pfam" id="PF01423">
    <property type="entry name" value="LSM"/>
    <property type="match status" value="1"/>
</dbReference>
<comment type="similarity">
    <text evidence="1">Belongs to the snRNP Sm proteins family.</text>
</comment>
<dbReference type="InterPro" id="IPR010920">
    <property type="entry name" value="LSM_dom_sf"/>
</dbReference>
<dbReference type="InterPro" id="IPR047575">
    <property type="entry name" value="Sm"/>
</dbReference>
<dbReference type="SUPFAM" id="SSF50182">
    <property type="entry name" value="Sm-like ribonucleoproteins"/>
    <property type="match status" value="1"/>
</dbReference>
<dbReference type="GO" id="GO:0033566">
    <property type="term" value="P:gamma-tubulin complex localization"/>
    <property type="evidence" value="ECO:0007669"/>
    <property type="project" value="InterPro"/>
</dbReference>
<dbReference type="EnsemblMetazoa" id="SSS_6471s_mrna">
    <property type="protein sequence ID" value="KAF7492855.1"/>
    <property type="gene ID" value="SSS_6471"/>
</dbReference>
<dbReference type="SMART" id="SM00651">
    <property type="entry name" value="Sm"/>
    <property type="match status" value="1"/>
</dbReference>
<evidence type="ECO:0000313" key="4">
    <source>
        <dbReference type="EnsemblMetazoa" id="KAF7492855.1"/>
    </source>
</evidence>
<evidence type="ECO:0000313" key="3">
    <source>
        <dbReference type="EMBL" id="KAF7492855.1"/>
    </source>
</evidence>
<dbReference type="CDD" id="cd06168">
    <property type="entry name" value="LSMD1"/>
    <property type="match status" value="1"/>
</dbReference>
<dbReference type="PANTHER" id="PTHR10701">
    <property type="entry name" value="SMALL NUCLEAR RIBONUCLEOPROTEIN-ASSOCIATED PROTEIN B AND N"/>
    <property type="match status" value="1"/>
</dbReference>
<dbReference type="GO" id="GO:0003723">
    <property type="term" value="F:RNA binding"/>
    <property type="evidence" value="ECO:0007669"/>
    <property type="project" value="InterPro"/>
</dbReference>
<keyword evidence="5" id="KW-1185">Reference proteome</keyword>
<evidence type="ECO:0000259" key="2">
    <source>
        <dbReference type="PROSITE" id="PS52002"/>
    </source>
</evidence>
<dbReference type="OrthoDB" id="368909at2759"/>
<sequence>MRIKLSDDRIICGIFLCTDRHQNIILGSSFEYLNETDDDPRVLGLAMIPGEHIVSIYINEATGLNQEQISILIELLSNDINADELAKLILNLRNKANQMNKRVNYLFEMI</sequence>